<keyword evidence="2 7" id="KW-0813">Transport</keyword>
<dbReference type="AlphaFoldDB" id="A0A0T7G079"/>
<evidence type="ECO:0000313" key="10">
    <source>
        <dbReference type="EMBL" id="CDZ53541.1"/>
    </source>
</evidence>
<gene>
    <name evidence="9" type="ORF">NGAL_HAMBI1145_54900</name>
    <name evidence="10" type="ORF">NGAL_HAMBI1189_50450</name>
</gene>
<feature type="transmembrane region" description="Helical" evidence="7">
    <location>
        <begin position="77"/>
        <end position="99"/>
    </location>
</feature>
<evidence type="ECO:0000256" key="2">
    <source>
        <dbReference type="ARBA" id="ARBA00022448"/>
    </source>
</evidence>
<reference evidence="11 12" key="1">
    <citation type="submission" date="2014-08" db="EMBL/GenBank/DDBJ databases">
        <authorList>
            <person name="Chen Y.-H."/>
        </authorList>
    </citation>
    <scope>NUCLEOTIDE SEQUENCE [LARGE SCALE GENOMIC DNA]</scope>
</reference>
<evidence type="ECO:0000313" key="12">
    <source>
        <dbReference type="Proteomes" id="UP000046176"/>
    </source>
</evidence>
<keyword evidence="6 7" id="KW-0472">Membrane</keyword>
<evidence type="ECO:0000256" key="1">
    <source>
        <dbReference type="ARBA" id="ARBA00004651"/>
    </source>
</evidence>
<dbReference type="EMBL" id="CCRK01000016">
    <property type="protein sequence ID" value="CDZ53541.1"/>
    <property type="molecule type" value="Genomic_DNA"/>
</dbReference>
<feature type="domain" description="ABC transmembrane type-1" evidence="8">
    <location>
        <begin position="73"/>
        <end position="264"/>
    </location>
</feature>
<feature type="transmembrane region" description="Helical" evidence="7">
    <location>
        <begin position="141"/>
        <end position="162"/>
    </location>
</feature>
<keyword evidence="5 7" id="KW-1133">Transmembrane helix</keyword>
<dbReference type="EMBL" id="CCRH01000023">
    <property type="protein sequence ID" value="CDZ40650.1"/>
    <property type="molecule type" value="Genomic_DNA"/>
</dbReference>
<evidence type="ECO:0000256" key="3">
    <source>
        <dbReference type="ARBA" id="ARBA00022475"/>
    </source>
</evidence>
<evidence type="ECO:0000256" key="4">
    <source>
        <dbReference type="ARBA" id="ARBA00022692"/>
    </source>
</evidence>
<dbReference type="PROSITE" id="PS50928">
    <property type="entry name" value="ABC_TM1"/>
    <property type="match status" value="1"/>
</dbReference>
<dbReference type="GO" id="GO:0005886">
    <property type="term" value="C:plasma membrane"/>
    <property type="evidence" value="ECO:0007669"/>
    <property type="project" value="UniProtKB-SubCell"/>
</dbReference>
<dbReference type="OrthoDB" id="9815445at2"/>
<keyword evidence="3" id="KW-1003">Cell membrane</keyword>
<feature type="transmembrane region" description="Helical" evidence="7">
    <location>
        <begin position="111"/>
        <end position="135"/>
    </location>
</feature>
<dbReference type="Pfam" id="PF00528">
    <property type="entry name" value="BPD_transp_1"/>
    <property type="match status" value="1"/>
</dbReference>
<evidence type="ECO:0000313" key="11">
    <source>
        <dbReference type="Proteomes" id="UP000039660"/>
    </source>
</evidence>
<dbReference type="CDD" id="cd06261">
    <property type="entry name" value="TM_PBP2"/>
    <property type="match status" value="1"/>
</dbReference>
<feature type="transmembrane region" description="Helical" evidence="7">
    <location>
        <begin position="183"/>
        <end position="205"/>
    </location>
</feature>
<evidence type="ECO:0000256" key="6">
    <source>
        <dbReference type="ARBA" id="ARBA00023136"/>
    </source>
</evidence>
<evidence type="ECO:0000259" key="8">
    <source>
        <dbReference type="PROSITE" id="PS50928"/>
    </source>
</evidence>
<comment type="similarity">
    <text evidence="7">Belongs to the binding-protein-dependent transport system permease family.</text>
</comment>
<accession>A0A0T7G079</accession>
<evidence type="ECO:0000313" key="9">
    <source>
        <dbReference type="EMBL" id="CDZ40650.1"/>
    </source>
</evidence>
<sequence>MVQNRSFLASAVAHSILLAGAAFMLMPFVWMVITSLKTPDEVFLADFHLFPSKWGATDNYISAFTEAPLLRLMLNGAFVSLSILVIQVVIAAPCAYALAKIPFRGSGILMSLVLLGLMIPIQVPALPIYIAFAYVGLLDTYTALIIPFSTSVFCIFLLRQFFKTFPHEIIEAARLDGYSELEIVWLIVVPSSWPAIAAFSIFSVVGHWNDLYWPLIVITDPNLATPPLGLMMFRQSSQAGGNIGALMAAGTIVIAPLVLAFLFAQAQFIRGLTVTGLK</sequence>
<name>A0A0T7G079_NEOGA</name>
<dbReference type="Gene3D" id="1.10.3720.10">
    <property type="entry name" value="MetI-like"/>
    <property type="match status" value="1"/>
</dbReference>
<evidence type="ECO:0000256" key="7">
    <source>
        <dbReference type="RuleBase" id="RU363032"/>
    </source>
</evidence>
<proteinExistence type="inferred from homology"/>
<dbReference type="InterPro" id="IPR000515">
    <property type="entry name" value="MetI-like"/>
</dbReference>
<dbReference type="RefSeq" id="WP_046637816.1">
    <property type="nucleotide sequence ID" value="NZ_CCRH01000023.1"/>
</dbReference>
<dbReference type="GO" id="GO:0055085">
    <property type="term" value="P:transmembrane transport"/>
    <property type="evidence" value="ECO:0007669"/>
    <property type="project" value="InterPro"/>
</dbReference>
<evidence type="ECO:0000256" key="5">
    <source>
        <dbReference type="ARBA" id="ARBA00022989"/>
    </source>
</evidence>
<feature type="transmembrane region" description="Helical" evidence="7">
    <location>
        <begin position="245"/>
        <end position="269"/>
    </location>
</feature>
<dbReference type="Proteomes" id="UP000046176">
    <property type="component" value="Unassembled WGS sequence"/>
</dbReference>
<protein>
    <submittedName>
        <fullName evidence="9">Sugar ABC transporter, permease protein</fullName>
    </submittedName>
</protein>
<organism evidence="9 12">
    <name type="scientific">Neorhizobium galegae bv. officinalis</name>
    <dbReference type="NCBI Taxonomy" id="323656"/>
    <lineage>
        <taxon>Bacteria</taxon>
        <taxon>Pseudomonadati</taxon>
        <taxon>Pseudomonadota</taxon>
        <taxon>Alphaproteobacteria</taxon>
        <taxon>Hyphomicrobiales</taxon>
        <taxon>Rhizobiaceae</taxon>
        <taxon>Rhizobium/Agrobacterium group</taxon>
        <taxon>Neorhizobium</taxon>
    </lineage>
</organism>
<feature type="transmembrane region" description="Helical" evidence="7">
    <location>
        <begin position="7"/>
        <end position="33"/>
    </location>
</feature>
<dbReference type="PANTHER" id="PTHR43744:SF12">
    <property type="entry name" value="ABC TRANSPORTER PERMEASE PROTEIN MG189-RELATED"/>
    <property type="match status" value="1"/>
</dbReference>
<dbReference type="PANTHER" id="PTHR43744">
    <property type="entry name" value="ABC TRANSPORTER PERMEASE PROTEIN MG189-RELATED-RELATED"/>
    <property type="match status" value="1"/>
</dbReference>
<dbReference type="InterPro" id="IPR035906">
    <property type="entry name" value="MetI-like_sf"/>
</dbReference>
<dbReference type="SUPFAM" id="SSF161098">
    <property type="entry name" value="MetI-like"/>
    <property type="match status" value="1"/>
</dbReference>
<dbReference type="Proteomes" id="UP000039660">
    <property type="component" value="Unassembled WGS sequence"/>
</dbReference>
<comment type="subcellular location">
    <subcellularLocation>
        <location evidence="1 7">Cell membrane</location>
        <topology evidence="1 7">Multi-pass membrane protein</topology>
    </subcellularLocation>
</comment>
<keyword evidence="4 7" id="KW-0812">Transmembrane</keyword>